<dbReference type="OrthoDB" id="3358017at2759"/>
<dbReference type="PANTHER" id="PTHR31465">
    <property type="entry name" value="PROTEIN RTA1-RELATED"/>
    <property type="match status" value="1"/>
</dbReference>
<evidence type="ECO:0000256" key="5">
    <source>
        <dbReference type="SAM" id="Phobius"/>
    </source>
</evidence>
<evidence type="ECO:0000313" key="7">
    <source>
        <dbReference type="Proteomes" id="UP000319257"/>
    </source>
</evidence>
<dbReference type="AlphaFoldDB" id="A0A507AMJ1"/>
<protein>
    <submittedName>
        <fullName evidence="6">Uncharacterized protein</fullName>
    </submittedName>
</protein>
<keyword evidence="2 5" id="KW-0812">Transmembrane</keyword>
<proteinExistence type="predicted"/>
<feature type="transmembrane region" description="Helical" evidence="5">
    <location>
        <begin position="86"/>
        <end position="106"/>
    </location>
</feature>
<dbReference type="Pfam" id="PF04479">
    <property type="entry name" value="RTA1"/>
    <property type="match status" value="1"/>
</dbReference>
<evidence type="ECO:0000256" key="3">
    <source>
        <dbReference type="ARBA" id="ARBA00022989"/>
    </source>
</evidence>
<feature type="transmembrane region" description="Helical" evidence="5">
    <location>
        <begin position="207"/>
        <end position="227"/>
    </location>
</feature>
<keyword evidence="7" id="KW-1185">Reference proteome</keyword>
<dbReference type="InterPro" id="IPR007568">
    <property type="entry name" value="RTA1"/>
</dbReference>
<feature type="transmembrane region" description="Helical" evidence="5">
    <location>
        <begin position="242"/>
        <end position="262"/>
    </location>
</feature>
<dbReference type="FunCoup" id="A0A507AMJ1">
    <property type="interactions" value="17"/>
</dbReference>
<dbReference type="PANTHER" id="PTHR31465:SF35">
    <property type="entry name" value="RTA1 DOMAIN PROTEIN-RELATED"/>
    <property type="match status" value="1"/>
</dbReference>
<keyword evidence="4 5" id="KW-0472">Membrane</keyword>
<feature type="transmembrane region" description="Helical" evidence="5">
    <location>
        <begin position="162"/>
        <end position="186"/>
    </location>
</feature>
<feature type="transmembrane region" description="Helical" evidence="5">
    <location>
        <begin position="126"/>
        <end position="150"/>
    </location>
</feature>
<evidence type="ECO:0000256" key="2">
    <source>
        <dbReference type="ARBA" id="ARBA00022692"/>
    </source>
</evidence>
<name>A0A507AMJ1_9PEZI</name>
<feature type="transmembrane region" description="Helical" evidence="5">
    <location>
        <begin position="22"/>
        <end position="41"/>
    </location>
</feature>
<comment type="caution">
    <text evidence="6">The sequence shown here is derived from an EMBL/GenBank/DDBJ whole genome shotgun (WGS) entry which is preliminary data.</text>
</comment>
<dbReference type="STRING" id="1093900.A0A507AMJ1"/>
<dbReference type="InParanoid" id="A0A507AMJ1"/>
<sequence>MDECIPDYKNAKFSFYRYEPSLPLAAVATVLFGITTLIHMLQMFRTRTWYLTALVTGGLCEVIGYIGRILNANEDPGCWTLGPYVMQSLLILLAPPFMAASIYMILGRIIQLTEGEPHALIRRQWLTKIFVLGDVLSLLMQGSGGGMMAAKTQTMIDLGENLIVAGLFVQLAFFGCFVAVAAVFHLRMARRPTPRAARDPAVRWRTYLATLYVASGLILVRSVFRVVEYIMGNDSVLMRSEVYLYVFDTLLMLVVFVWMNWFHPSEIGLLLRGEQPVANGLELIGVKRPKSEGAESLSSEV</sequence>
<evidence type="ECO:0000256" key="4">
    <source>
        <dbReference type="ARBA" id="ARBA00023136"/>
    </source>
</evidence>
<dbReference type="Proteomes" id="UP000319257">
    <property type="component" value="Unassembled WGS sequence"/>
</dbReference>
<evidence type="ECO:0000313" key="6">
    <source>
        <dbReference type="EMBL" id="TPX11915.1"/>
    </source>
</evidence>
<dbReference type="GO" id="GO:0016020">
    <property type="term" value="C:membrane"/>
    <property type="evidence" value="ECO:0007669"/>
    <property type="project" value="UniProtKB-SubCell"/>
</dbReference>
<accession>A0A507AMJ1</accession>
<keyword evidence="3 5" id="KW-1133">Transmembrane helix</keyword>
<reference evidence="6 7" key="1">
    <citation type="submission" date="2019-06" db="EMBL/GenBank/DDBJ databases">
        <title>Draft genome sequence of the filamentous fungus Phialemoniopsis curvata isolated from diesel fuel.</title>
        <authorList>
            <person name="Varaljay V.A."/>
            <person name="Lyon W.J."/>
            <person name="Crouch A.L."/>
            <person name="Drake C.E."/>
            <person name="Hollomon J.M."/>
            <person name="Nadeau L.J."/>
            <person name="Nunn H.S."/>
            <person name="Stevenson B.S."/>
            <person name="Bojanowski C.L."/>
            <person name="Crookes-Goodson W.J."/>
        </authorList>
    </citation>
    <scope>NUCLEOTIDE SEQUENCE [LARGE SCALE GENOMIC DNA]</scope>
    <source>
        <strain evidence="6 7">D216</strain>
    </source>
</reference>
<dbReference type="RefSeq" id="XP_030993626.1">
    <property type="nucleotide sequence ID" value="XM_031142154.1"/>
</dbReference>
<dbReference type="GeneID" id="41974860"/>
<dbReference type="EMBL" id="SKBQ01000045">
    <property type="protein sequence ID" value="TPX11915.1"/>
    <property type="molecule type" value="Genomic_DNA"/>
</dbReference>
<comment type="subcellular location">
    <subcellularLocation>
        <location evidence="1">Membrane</location>
        <topology evidence="1">Multi-pass membrane protein</topology>
    </subcellularLocation>
</comment>
<feature type="transmembrane region" description="Helical" evidence="5">
    <location>
        <begin position="48"/>
        <end position="66"/>
    </location>
</feature>
<gene>
    <name evidence="6" type="ORF">E0L32_007413</name>
</gene>
<evidence type="ECO:0000256" key="1">
    <source>
        <dbReference type="ARBA" id="ARBA00004141"/>
    </source>
</evidence>
<organism evidence="6 7">
    <name type="scientific">Thyridium curvatum</name>
    <dbReference type="NCBI Taxonomy" id="1093900"/>
    <lineage>
        <taxon>Eukaryota</taxon>
        <taxon>Fungi</taxon>
        <taxon>Dikarya</taxon>
        <taxon>Ascomycota</taxon>
        <taxon>Pezizomycotina</taxon>
        <taxon>Sordariomycetes</taxon>
        <taxon>Sordariomycetidae</taxon>
        <taxon>Thyridiales</taxon>
        <taxon>Thyridiaceae</taxon>
        <taxon>Thyridium</taxon>
    </lineage>
</organism>